<sequence length="229" mass="26693">MELIAKGAESNLYKDGEILIKERIKKEYRIREIDEKLRKKRTLSESKILKKLKNEKVNVPDIVKVDEQNFKIFMKFIGGNLMKDIKVENDKDKDDLTGIAKQLGQQIAKMHCLNIIHNDLTTSNIIIRNIIISNIIISNDEENKEKKVYIIDFGLSFTSQRDEDKATDLVVLEHSLNATGFGFLFENVINGYKEAYEKSGLSQKADQIFKRFEAVKKRVRYFEEETEKR</sequence>
<dbReference type="GO" id="GO:0004674">
    <property type="term" value="F:protein serine/threonine kinase activity"/>
    <property type="evidence" value="ECO:0007669"/>
    <property type="project" value="UniProtKB-KW"/>
</dbReference>
<comment type="catalytic activity">
    <reaction evidence="9">
        <text>L-threonyl-[protein] + ATP = O-phospho-L-threonyl-[protein] + ADP + H(+)</text>
        <dbReference type="Rhea" id="RHEA:46608"/>
        <dbReference type="Rhea" id="RHEA-COMP:11060"/>
        <dbReference type="Rhea" id="RHEA-COMP:11605"/>
        <dbReference type="ChEBI" id="CHEBI:15378"/>
        <dbReference type="ChEBI" id="CHEBI:30013"/>
        <dbReference type="ChEBI" id="CHEBI:30616"/>
        <dbReference type="ChEBI" id="CHEBI:61977"/>
        <dbReference type="ChEBI" id="CHEBI:456216"/>
        <dbReference type="EC" id="2.7.11.1"/>
    </reaction>
</comment>
<dbReference type="InterPro" id="IPR011009">
    <property type="entry name" value="Kinase-like_dom_sf"/>
</dbReference>
<feature type="domain" description="Protein kinase" evidence="11">
    <location>
        <begin position="1"/>
        <end position="229"/>
    </location>
</feature>
<dbReference type="Pfam" id="PF00069">
    <property type="entry name" value="Pkinase"/>
    <property type="match status" value="1"/>
</dbReference>
<evidence type="ECO:0000256" key="8">
    <source>
        <dbReference type="ARBA" id="ARBA00022840"/>
    </source>
</evidence>
<dbReference type="SUPFAM" id="SSF56112">
    <property type="entry name" value="Protein kinase-like (PK-like)"/>
    <property type="match status" value="1"/>
</dbReference>
<evidence type="ECO:0000256" key="4">
    <source>
        <dbReference type="ARBA" id="ARBA00022679"/>
    </source>
</evidence>
<keyword evidence="4" id="KW-0808">Transferase</keyword>
<proteinExistence type="inferred from homology"/>
<protein>
    <recommendedName>
        <fullName evidence="2">non-specific serine/threonine protein kinase</fullName>
        <ecNumber evidence="2">2.7.11.1</ecNumber>
    </recommendedName>
</protein>
<comment type="similarity">
    <text evidence="1">Belongs to the protein kinase superfamily. BUD32 family.</text>
</comment>
<dbReference type="EMBL" id="CCXY01000169">
    <property type="protein sequence ID" value="CEG12595.1"/>
    <property type="molecule type" value="Genomic_DNA"/>
</dbReference>
<evidence type="ECO:0000256" key="1">
    <source>
        <dbReference type="ARBA" id="ARBA00010630"/>
    </source>
</evidence>
<dbReference type="PANTHER" id="PTHR12209:SF0">
    <property type="entry name" value="EKC_KEOPS COMPLEX SUBUNIT TP53RK"/>
    <property type="match status" value="1"/>
</dbReference>
<evidence type="ECO:0000256" key="5">
    <source>
        <dbReference type="ARBA" id="ARBA00022694"/>
    </source>
</evidence>
<dbReference type="GO" id="GO:0005829">
    <property type="term" value="C:cytosol"/>
    <property type="evidence" value="ECO:0007669"/>
    <property type="project" value="TreeGrafter"/>
</dbReference>
<dbReference type="Gene3D" id="3.30.200.20">
    <property type="entry name" value="Phosphorylase Kinase, domain 1"/>
    <property type="match status" value="1"/>
</dbReference>
<accession>A0A098EC43</accession>
<keyword evidence="5" id="KW-0819">tRNA processing</keyword>
<comment type="catalytic activity">
    <reaction evidence="10">
        <text>L-seryl-[protein] + ATP = O-phospho-L-seryl-[protein] + ADP + H(+)</text>
        <dbReference type="Rhea" id="RHEA:17989"/>
        <dbReference type="Rhea" id="RHEA-COMP:9863"/>
        <dbReference type="Rhea" id="RHEA-COMP:11604"/>
        <dbReference type="ChEBI" id="CHEBI:15378"/>
        <dbReference type="ChEBI" id="CHEBI:29999"/>
        <dbReference type="ChEBI" id="CHEBI:30616"/>
        <dbReference type="ChEBI" id="CHEBI:83421"/>
        <dbReference type="ChEBI" id="CHEBI:456216"/>
        <dbReference type="EC" id="2.7.11.1"/>
    </reaction>
</comment>
<reference evidence="12" key="1">
    <citation type="submission" date="2014-09" db="EMBL/GenBank/DDBJ databases">
        <authorList>
            <person name="Probst J Alexander"/>
        </authorList>
    </citation>
    <scope>NUCLEOTIDE SEQUENCE</scope>
</reference>
<evidence type="ECO:0000256" key="6">
    <source>
        <dbReference type="ARBA" id="ARBA00022741"/>
    </source>
</evidence>
<dbReference type="GO" id="GO:0005634">
    <property type="term" value="C:nucleus"/>
    <property type="evidence" value="ECO:0007669"/>
    <property type="project" value="TreeGrafter"/>
</dbReference>
<dbReference type="GO" id="GO:0000408">
    <property type="term" value="C:EKC/KEOPS complex"/>
    <property type="evidence" value="ECO:0007669"/>
    <property type="project" value="TreeGrafter"/>
</dbReference>
<evidence type="ECO:0000256" key="10">
    <source>
        <dbReference type="ARBA" id="ARBA00048679"/>
    </source>
</evidence>
<dbReference type="EC" id="2.7.11.1" evidence="2"/>
<dbReference type="Gene3D" id="1.10.510.10">
    <property type="entry name" value="Transferase(Phosphotransferase) domain 1"/>
    <property type="match status" value="1"/>
</dbReference>
<dbReference type="GO" id="GO:0070525">
    <property type="term" value="P:tRNA threonylcarbamoyladenosine metabolic process"/>
    <property type="evidence" value="ECO:0007669"/>
    <property type="project" value="TreeGrafter"/>
</dbReference>
<dbReference type="InterPro" id="IPR022495">
    <property type="entry name" value="Bud32"/>
</dbReference>
<evidence type="ECO:0000256" key="3">
    <source>
        <dbReference type="ARBA" id="ARBA00022527"/>
    </source>
</evidence>
<gene>
    <name evidence="12" type="ORF">MSIBF_A2500007</name>
</gene>
<dbReference type="GO" id="GO:0005524">
    <property type="term" value="F:ATP binding"/>
    <property type="evidence" value="ECO:0007669"/>
    <property type="project" value="UniProtKB-KW"/>
</dbReference>
<dbReference type="AlphaFoldDB" id="A0A098EC43"/>
<dbReference type="GO" id="GO:0008033">
    <property type="term" value="P:tRNA processing"/>
    <property type="evidence" value="ECO:0007669"/>
    <property type="project" value="UniProtKB-KW"/>
</dbReference>
<evidence type="ECO:0000256" key="2">
    <source>
        <dbReference type="ARBA" id="ARBA00012513"/>
    </source>
</evidence>
<dbReference type="InterPro" id="IPR000719">
    <property type="entry name" value="Prot_kinase_dom"/>
</dbReference>
<dbReference type="InterPro" id="IPR008266">
    <property type="entry name" value="Tyr_kinase_AS"/>
</dbReference>
<evidence type="ECO:0000256" key="9">
    <source>
        <dbReference type="ARBA" id="ARBA00047899"/>
    </source>
</evidence>
<name>A0A098EC43_9ZZZZ</name>
<organism evidence="12">
    <name type="scientific">groundwater metagenome</name>
    <dbReference type="NCBI Taxonomy" id="717931"/>
    <lineage>
        <taxon>unclassified sequences</taxon>
        <taxon>metagenomes</taxon>
        <taxon>ecological metagenomes</taxon>
    </lineage>
</organism>
<dbReference type="PROSITE" id="PS00109">
    <property type="entry name" value="PROTEIN_KINASE_TYR"/>
    <property type="match status" value="1"/>
</dbReference>
<evidence type="ECO:0000259" key="11">
    <source>
        <dbReference type="PROSITE" id="PS50011"/>
    </source>
</evidence>
<evidence type="ECO:0000256" key="7">
    <source>
        <dbReference type="ARBA" id="ARBA00022777"/>
    </source>
</evidence>
<dbReference type="NCBIfam" id="TIGR03724">
    <property type="entry name" value="arch_bud32"/>
    <property type="match status" value="1"/>
</dbReference>
<dbReference type="PROSITE" id="PS50011">
    <property type="entry name" value="PROTEIN_KINASE_DOM"/>
    <property type="match status" value="1"/>
</dbReference>
<keyword evidence="3" id="KW-0723">Serine/threonine-protein kinase</keyword>
<dbReference type="PANTHER" id="PTHR12209">
    <property type="entry name" value="NON-SPECIFIC SERINE/THREONINE PROTEIN KINASE"/>
    <property type="match status" value="1"/>
</dbReference>
<evidence type="ECO:0000313" key="12">
    <source>
        <dbReference type="EMBL" id="CEG12595.1"/>
    </source>
</evidence>
<keyword evidence="7" id="KW-0418">Kinase</keyword>
<keyword evidence="8" id="KW-0067">ATP-binding</keyword>
<keyword evidence="6" id="KW-0547">Nucleotide-binding</keyword>